<evidence type="ECO:0000256" key="3">
    <source>
        <dbReference type="ARBA" id="ARBA00006492"/>
    </source>
</evidence>
<name>A0ABR2YNW0_9CHLO</name>
<keyword evidence="9" id="KW-1133">Transmembrane helix</keyword>
<evidence type="ECO:0000256" key="8">
    <source>
        <dbReference type="ARBA" id="ARBA00022968"/>
    </source>
</evidence>
<evidence type="ECO:0000256" key="5">
    <source>
        <dbReference type="ARBA" id="ARBA00022679"/>
    </source>
</evidence>
<comment type="pathway">
    <text evidence="2 16">Protein modification; protein glycosylation.</text>
</comment>
<proteinExistence type="inferred from homology"/>
<organism evidence="18 19">
    <name type="scientific">Coccomyxa subellipsoidea</name>
    <dbReference type="NCBI Taxonomy" id="248742"/>
    <lineage>
        <taxon>Eukaryota</taxon>
        <taxon>Viridiplantae</taxon>
        <taxon>Chlorophyta</taxon>
        <taxon>core chlorophytes</taxon>
        <taxon>Trebouxiophyceae</taxon>
        <taxon>Trebouxiophyceae incertae sedis</taxon>
        <taxon>Coccomyxaceae</taxon>
        <taxon>Coccomyxa</taxon>
    </lineage>
</organism>
<keyword evidence="4 16" id="KW-0328">Glycosyltransferase</keyword>
<sequence>MKRTLIFILILNSFLLLTAILHEWSHYSSSIRASYIRKVEPSSKELGGPQTTKEVPAKLKHDGLPVPARTPDRVTAGIRTRPIVDSIILFCYDREEYLEETLLSLASLKGLDQLTVYVSQDGTHPGVAALVERLGQTHFKPPMARGFVHWQHPRNPLLGPNQPGHAWLQLWLEIGTQFPNQAWDHWMRLNTTSKGRDCVVPEVNRNKNIGEVGANMNAQIFKTFLGGMAWAEQGTDGFGNLQYLTKSRYDDHMKNLIGTADLWSGSLQDSKFEAGKVYLLPYLMEDYEAVVKPLKLWPFPRGHYCHLTRIPLPGGAQLLLADRRACPLLPVHLRVLPDPQLQPTVAERAVDCSITCRSVGKQCTESNFWFINSCESMSTSHSLWVVPCPRGRSCN</sequence>
<feature type="chain" id="PRO_5045594906" description="Alpha-1,3-mannosyl-glycoprotein 2-beta-N-acetylglucosaminyltransferase" evidence="17">
    <location>
        <begin position="21"/>
        <end position="395"/>
    </location>
</feature>
<dbReference type="Gene3D" id="3.90.550.10">
    <property type="entry name" value="Spore Coat Polysaccharide Biosynthesis Protein SpsA, Chain A"/>
    <property type="match status" value="1"/>
</dbReference>
<comment type="catalytic activity">
    <reaction evidence="15 16">
        <text>N(4)-(alpha-D-Man-(1-&gt;3)-[alpha-D-Man-(1-&gt;3)-[alpha-D-Man-(1-&gt;6)]-alpha-D-Man-(1-&gt;6)]-beta-D-Man-(1-&gt;4)-beta-D-GlcNAc-(1-&gt;4)-beta-D-GlcNAc)-L-asparaginyl-[protein] (N-glucan mannose isomer 5A1,2) + UDP-N-acetyl-alpha-D-glucosamine = N(4)-{beta-D-GlcNAc-(1-&gt;2)-alpha-D-Man-(1-&gt;3)-[alpha-D-Man-(1-&gt;3)-[alpha-D-Man-(1-&gt;6)]-alpha-D-Man-(1-&gt;6)]-beta-D-Man-(1-&gt;4)-beta-D-GlcNAc-(1-&gt;4)-beta-D-GlcNAc}-L-asparaginyl-[protein] + UDP + H(+)</text>
        <dbReference type="Rhea" id="RHEA:11456"/>
        <dbReference type="Rhea" id="RHEA-COMP:14367"/>
        <dbReference type="Rhea" id="RHEA-COMP:14368"/>
        <dbReference type="ChEBI" id="CHEBI:15378"/>
        <dbReference type="ChEBI" id="CHEBI:57705"/>
        <dbReference type="ChEBI" id="CHEBI:58223"/>
        <dbReference type="ChEBI" id="CHEBI:59087"/>
        <dbReference type="ChEBI" id="CHEBI:60625"/>
        <dbReference type="EC" id="2.4.1.101"/>
    </reaction>
</comment>
<dbReference type="Pfam" id="PF03071">
    <property type="entry name" value="GNT-I"/>
    <property type="match status" value="1"/>
</dbReference>
<gene>
    <name evidence="18" type="ORF">WJX75_008573</name>
</gene>
<keyword evidence="8 16" id="KW-0735">Signal-anchor</keyword>
<evidence type="ECO:0000256" key="13">
    <source>
        <dbReference type="ARBA" id="ARBA00038949"/>
    </source>
</evidence>
<comment type="similarity">
    <text evidence="3 16">Belongs to the glycosyltransferase 13 family.</text>
</comment>
<dbReference type="InterPro" id="IPR004139">
    <property type="entry name" value="Glyco_trans_13"/>
</dbReference>
<accession>A0ABR2YNW0</accession>
<dbReference type="InterPro" id="IPR029044">
    <property type="entry name" value="Nucleotide-diphossugar_trans"/>
</dbReference>
<evidence type="ECO:0000256" key="2">
    <source>
        <dbReference type="ARBA" id="ARBA00004922"/>
    </source>
</evidence>
<evidence type="ECO:0000313" key="19">
    <source>
        <dbReference type="Proteomes" id="UP001491310"/>
    </source>
</evidence>
<protein>
    <recommendedName>
        <fullName evidence="13 16">Alpha-1,3-mannosyl-glycoprotein 2-beta-N-acetylglucosaminyltransferase</fullName>
        <shortName evidence="16">GNT-I</shortName>
        <shortName evidence="16">GlcNAc-T I</shortName>
        <ecNumber evidence="13 16">2.4.1.101</ecNumber>
    </recommendedName>
    <alternativeName>
        <fullName evidence="14 16">N-glycosyl-oligosaccharide-glycoprotein N-acetylglucosaminyltransferase I</fullName>
    </alternativeName>
</protein>
<evidence type="ECO:0000256" key="14">
    <source>
        <dbReference type="ARBA" id="ARBA00041712"/>
    </source>
</evidence>
<evidence type="ECO:0000256" key="6">
    <source>
        <dbReference type="ARBA" id="ARBA00022692"/>
    </source>
</evidence>
<feature type="signal peptide" evidence="17">
    <location>
        <begin position="1"/>
        <end position="20"/>
    </location>
</feature>
<comment type="caution">
    <text evidence="18">The sequence shown here is derived from an EMBL/GenBank/DDBJ whole genome shotgun (WGS) entry which is preliminary data.</text>
</comment>
<dbReference type="InterPro" id="IPR052261">
    <property type="entry name" value="Glycosyltransferase_13"/>
</dbReference>
<dbReference type="Proteomes" id="UP001491310">
    <property type="component" value="Unassembled WGS sequence"/>
</dbReference>
<keyword evidence="7 16" id="KW-0479">Metal-binding</keyword>
<keyword evidence="11" id="KW-0472">Membrane</keyword>
<evidence type="ECO:0000256" key="11">
    <source>
        <dbReference type="ARBA" id="ARBA00023136"/>
    </source>
</evidence>
<evidence type="ECO:0000256" key="7">
    <source>
        <dbReference type="ARBA" id="ARBA00022723"/>
    </source>
</evidence>
<dbReference type="EC" id="2.4.1.101" evidence="13 16"/>
<keyword evidence="6" id="KW-0812">Transmembrane</keyword>
<keyword evidence="5" id="KW-0808">Transferase</keyword>
<keyword evidence="19" id="KW-1185">Reference proteome</keyword>
<keyword evidence="10 16" id="KW-0333">Golgi apparatus</keyword>
<dbReference type="PANTHER" id="PTHR10468">
    <property type="entry name" value="PROTEIN O-LINKED-MANNOSE BETA-1,2-N-ACETYLGLUCOSAMINYLTRANSFERASE 1/ALPHA-1,3-MANNOSYL-GLYCOPROTEIN 2-BETA-N-ACETYLGLUCOSAMINYLTRANSFERASE"/>
    <property type="match status" value="1"/>
</dbReference>
<dbReference type="SUPFAM" id="SSF53448">
    <property type="entry name" value="Nucleotide-diphospho-sugar transferases"/>
    <property type="match status" value="1"/>
</dbReference>
<dbReference type="PANTHER" id="PTHR10468:SF0">
    <property type="entry name" value="ALPHA-1,3-MANNOSYL-GLYCOPROTEIN 2-BETA-N-ACETYLGLUCOSAMINYLTRANSFERASE"/>
    <property type="match status" value="1"/>
</dbReference>
<evidence type="ECO:0000256" key="1">
    <source>
        <dbReference type="ARBA" id="ARBA00004323"/>
    </source>
</evidence>
<keyword evidence="12 16" id="KW-0464">Manganese</keyword>
<comment type="cofactor">
    <cofactor evidence="16">
        <name>Mn(2+)</name>
        <dbReference type="ChEBI" id="CHEBI:29035"/>
    </cofactor>
    <text evidence="16">The cofactor is mostly bound to the substrate.</text>
</comment>
<comment type="subcellular location">
    <subcellularLocation>
        <location evidence="1 16">Golgi apparatus membrane</location>
        <topology evidence="1 16">Single-pass type II membrane protein</topology>
    </subcellularLocation>
</comment>
<evidence type="ECO:0000256" key="12">
    <source>
        <dbReference type="ARBA" id="ARBA00023211"/>
    </source>
</evidence>
<evidence type="ECO:0000256" key="4">
    <source>
        <dbReference type="ARBA" id="ARBA00022676"/>
    </source>
</evidence>
<evidence type="ECO:0000256" key="16">
    <source>
        <dbReference type="RuleBase" id="RU368119"/>
    </source>
</evidence>
<evidence type="ECO:0000313" key="18">
    <source>
        <dbReference type="EMBL" id="KAK9908485.1"/>
    </source>
</evidence>
<evidence type="ECO:0000256" key="17">
    <source>
        <dbReference type="SAM" id="SignalP"/>
    </source>
</evidence>
<keyword evidence="17" id="KW-0732">Signal</keyword>
<comment type="function">
    <text evidence="16">Initiates complex N-linked carbohydrate formation. Essential for the conversion of high-mannose to hybrid and complex N-glycans.</text>
</comment>
<dbReference type="EMBL" id="JALJOT010000008">
    <property type="protein sequence ID" value="KAK9908485.1"/>
    <property type="molecule type" value="Genomic_DNA"/>
</dbReference>
<evidence type="ECO:0000256" key="15">
    <source>
        <dbReference type="ARBA" id="ARBA00049421"/>
    </source>
</evidence>
<evidence type="ECO:0000256" key="9">
    <source>
        <dbReference type="ARBA" id="ARBA00022989"/>
    </source>
</evidence>
<evidence type="ECO:0000256" key="10">
    <source>
        <dbReference type="ARBA" id="ARBA00023034"/>
    </source>
</evidence>
<reference evidence="18 19" key="1">
    <citation type="journal article" date="2024" name="Nat. Commun.">
        <title>Phylogenomics reveals the evolutionary origins of lichenization in chlorophyte algae.</title>
        <authorList>
            <person name="Puginier C."/>
            <person name="Libourel C."/>
            <person name="Otte J."/>
            <person name="Skaloud P."/>
            <person name="Haon M."/>
            <person name="Grisel S."/>
            <person name="Petersen M."/>
            <person name="Berrin J.G."/>
            <person name="Delaux P.M."/>
            <person name="Dal Grande F."/>
            <person name="Keller J."/>
        </authorList>
    </citation>
    <scope>NUCLEOTIDE SEQUENCE [LARGE SCALE GENOMIC DNA]</scope>
    <source>
        <strain evidence="18 19">SAG 216-7</strain>
    </source>
</reference>